<dbReference type="PANTHER" id="PTHR48277:SF1">
    <property type="entry name" value="MITOCHONDRIAL RIBOSOMAL PROTEIN S5"/>
    <property type="match status" value="1"/>
</dbReference>
<dbReference type="InterPro" id="IPR005324">
    <property type="entry name" value="Ribosomal_uS5_C"/>
</dbReference>
<keyword evidence="5 8" id="KW-0689">Ribosomal protein</keyword>
<evidence type="ECO:0000256" key="3">
    <source>
        <dbReference type="ARBA" id="ARBA00022730"/>
    </source>
</evidence>
<protein>
    <recommendedName>
        <fullName evidence="7 8">Small ribosomal subunit protein uS5</fullName>
    </recommendedName>
</protein>
<keyword evidence="3 8" id="KW-0699">rRNA-binding</keyword>
<organism evidence="12 13">
    <name type="scientific">Luteolibacter algae</name>
    <dbReference type="NCBI Taxonomy" id="454151"/>
    <lineage>
        <taxon>Bacteria</taxon>
        <taxon>Pseudomonadati</taxon>
        <taxon>Verrucomicrobiota</taxon>
        <taxon>Verrucomicrobiia</taxon>
        <taxon>Verrucomicrobiales</taxon>
        <taxon>Verrucomicrobiaceae</taxon>
        <taxon>Luteolibacter</taxon>
    </lineage>
</organism>
<dbReference type="Pfam" id="PF03719">
    <property type="entry name" value="Ribosomal_S5_C"/>
    <property type="match status" value="1"/>
</dbReference>
<name>A0ABW5D3J3_9BACT</name>
<evidence type="ECO:0000256" key="7">
    <source>
        <dbReference type="ARBA" id="ARBA00035255"/>
    </source>
</evidence>
<feature type="domain" description="S5 DRBM" evidence="11">
    <location>
        <begin position="78"/>
        <end position="141"/>
    </location>
</feature>
<dbReference type="PROSITE" id="PS50881">
    <property type="entry name" value="S5_DSRBD"/>
    <property type="match status" value="1"/>
</dbReference>
<evidence type="ECO:0000256" key="6">
    <source>
        <dbReference type="ARBA" id="ARBA00023274"/>
    </source>
</evidence>
<evidence type="ECO:0000256" key="4">
    <source>
        <dbReference type="ARBA" id="ARBA00022884"/>
    </source>
</evidence>
<feature type="compositionally biased region" description="Gly residues" evidence="10">
    <location>
        <begin position="38"/>
        <end position="59"/>
    </location>
</feature>
<dbReference type="SUPFAM" id="SSF54768">
    <property type="entry name" value="dsRNA-binding domain-like"/>
    <property type="match status" value="1"/>
</dbReference>
<evidence type="ECO:0000256" key="9">
    <source>
        <dbReference type="RuleBase" id="RU003823"/>
    </source>
</evidence>
<comment type="similarity">
    <text evidence="2 8 9">Belongs to the universal ribosomal protein uS5 family.</text>
</comment>
<keyword evidence="6 8" id="KW-0687">Ribonucleoprotein</keyword>
<evidence type="ECO:0000259" key="11">
    <source>
        <dbReference type="PROSITE" id="PS50881"/>
    </source>
</evidence>
<dbReference type="Pfam" id="PF00333">
    <property type="entry name" value="Ribosomal_S5"/>
    <property type="match status" value="1"/>
</dbReference>
<dbReference type="NCBIfam" id="TIGR01021">
    <property type="entry name" value="rpsE_bact"/>
    <property type="match status" value="1"/>
</dbReference>
<proteinExistence type="inferred from homology"/>
<evidence type="ECO:0000313" key="13">
    <source>
        <dbReference type="Proteomes" id="UP001597375"/>
    </source>
</evidence>
<accession>A0ABW5D3J3</accession>
<evidence type="ECO:0000256" key="5">
    <source>
        <dbReference type="ARBA" id="ARBA00022980"/>
    </source>
</evidence>
<comment type="domain">
    <text evidence="8">The N-terminal domain interacts with the head of the 30S subunit; the C-terminal domain interacts with the body and contacts protein S4. The interaction surface between S4 and S5 is involved in control of translational fidelity.</text>
</comment>
<dbReference type="InterPro" id="IPR000851">
    <property type="entry name" value="Ribosomal_uS5"/>
</dbReference>
<dbReference type="HAMAP" id="MF_01307_B">
    <property type="entry name" value="Ribosomal_uS5_B"/>
    <property type="match status" value="1"/>
</dbReference>
<dbReference type="Gene3D" id="3.30.230.10">
    <property type="match status" value="1"/>
</dbReference>
<dbReference type="Gene3D" id="3.30.160.20">
    <property type="match status" value="1"/>
</dbReference>
<feature type="region of interest" description="Disordered" evidence="10">
    <location>
        <begin position="1"/>
        <end position="75"/>
    </location>
</feature>
<dbReference type="Proteomes" id="UP001597375">
    <property type="component" value="Unassembled WGS sequence"/>
</dbReference>
<evidence type="ECO:0000256" key="8">
    <source>
        <dbReference type="HAMAP-Rule" id="MF_01307"/>
    </source>
</evidence>
<dbReference type="InterPro" id="IPR013810">
    <property type="entry name" value="Ribosomal_uS5_N"/>
</dbReference>
<dbReference type="InterPro" id="IPR014721">
    <property type="entry name" value="Ribsml_uS5_D2-typ_fold_subgr"/>
</dbReference>
<feature type="compositionally biased region" description="Polar residues" evidence="10">
    <location>
        <begin position="1"/>
        <end position="15"/>
    </location>
</feature>
<dbReference type="InterPro" id="IPR020568">
    <property type="entry name" value="Ribosomal_Su5_D2-typ_SF"/>
</dbReference>
<reference evidence="13" key="1">
    <citation type="journal article" date="2019" name="Int. J. Syst. Evol. Microbiol.">
        <title>The Global Catalogue of Microorganisms (GCM) 10K type strain sequencing project: providing services to taxonomists for standard genome sequencing and annotation.</title>
        <authorList>
            <consortium name="The Broad Institute Genomics Platform"/>
            <consortium name="The Broad Institute Genome Sequencing Center for Infectious Disease"/>
            <person name="Wu L."/>
            <person name="Ma J."/>
        </authorList>
    </citation>
    <scope>NUCLEOTIDE SEQUENCE [LARGE SCALE GENOMIC DNA]</scope>
    <source>
        <strain evidence="13">CGMCC 4.7106</strain>
    </source>
</reference>
<dbReference type="InterPro" id="IPR005712">
    <property type="entry name" value="Ribosomal_uS5_bac-type"/>
</dbReference>
<evidence type="ECO:0000256" key="2">
    <source>
        <dbReference type="ARBA" id="ARBA00008945"/>
    </source>
</evidence>
<keyword evidence="4 8" id="KW-0694">RNA-binding</keyword>
<dbReference type="PANTHER" id="PTHR48277">
    <property type="entry name" value="MITOCHONDRIAL RIBOSOMAL PROTEIN S5"/>
    <property type="match status" value="1"/>
</dbReference>
<sequence length="233" mass="23817">MANTPENETAGTSATPEKVAKAANEASAQTGASQQRGGYQGGGGQSRGGFGGGGGGRGRGGPRREERQPLTDSDGNELSEKVVFINRCAKVVKGGRRFSFSALVVCGDKIGKVGLGFGKANEVADAIRKASEAARKVLKPMSIVDGTIPHEIYAEFGGGKVLLKPASPGTGIIAGGGVRAVCEAVGIRDVLAKSMGSSNHANVVKATLKALSSVRTREQVLGSRGKKQKEKAI</sequence>
<evidence type="ECO:0000256" key="1">
    <source>
        <dbReference type="ARBA" id="ARBA00003093"/>
    </source>
</evidence>
<keyword evidence="13" id="KW-1185">Reference proteome</keyword>
<dbReference type="SUPFAM" id="SSF54211">
    <property type="entry name" value="Ribosomal protein S5 domain 2-like"/>
    <property type="match status" value="1"/>
</dbReference>
<comment type="function">
    <text evidence="1 8">Located at the back of the 30S subunit body where it stabilizes the conformation of the head with respect to the body.</text>
</comment>
<evidence type="ECO:0000256" key="10">
    <source>
        <dbReference type="SAM" id="MobiDB-lite"/>
    </source>
</evidence>
<comment type="subunit">
    <text evidence="8">Part of the 30S ribosomal subunit. Contacts proteins S4 and S8.</text>
</comment>
<comment type="caution">
    <text evidence="12">The sequence shown here is derived from an EMBL/GenBank/DDBJ whole genome shotgun (WGS) entry which is preliminary data.</text>
</comment>
<gene>
    <name evidence="8 12" type="primary">rpsE</name>
    <name evidence="12" type="ORF">ACFSSA_01175</name>
</gene>
<dbReference type="EMBL" id="JBHUIT010000001">
    <property type="protein sequence ID" value="MFD2255274.1"/>
    <property type="molecule type" value="Genomic_DNA"/>
</dbReference>
<dbReference type="GO" id="GO:0005840">
    <property type="term" value="C:ribosome"/>
    <property type="evidence" value="ECO:0007669"/>
    <property type="project" value="UniProtKB-KW"/>
</dbReference>
<evidence type="ECO:0000313" key="12">
    <source>
        <dbReference type="EMBL" id="MFD2255274.1"/>
    </source>
</evidence>
<dbReference type="RefSeq" id="WP_386817935.1">
    <property type="nucleotide sequence ID" value="NZ_JBHUIT010000001.1"/>
</dbReference>
<comment type="function">
    <text evidence="8">With S4 and S12 plays an important role in translational accuracy.</text>
</comment>